<reference evidence="4" key="2">
    <citation type="submission" date="2022-05" db="EMBL/GenBank/DDBJ databases">
        <authorList>
            <person name="Kim J.-S."/>
            <person name="Lee K."/>
            <person name="Suh M."/>
            <person name="Eom M."/>
            <person name="Kim J.-S."/>
            <person name="Kim D.-S."/>
            <person name="Ko S.-H."/>
            <person name="Shin Y."/>
            <person name="Lee J.-S."/>
        </authorList>
    </citation>
    <scope>NUCLEOTIDE SEQUENCE</scope>
    <source>
        <strain evidence="4">N237</strain>
    </source>
</reference>
<reference evidence="4" key="1">
    <citation type="journal article" date="2018" name="Int. J. Syst. Evol. Microbiol.">
        <title>Jatrophihabitans telluris sp. nov., isolated from sediment soil of lava forest wetlands and the emended description of the genus Jatrophihabitans.</title>
        <authorList>
            <person name="Lee K.C."/>
            <person name="Suh M.K."/>
            <person name="Eom M.K."/>
            <person name="Kim K.K."/>
            <person name="Kim J.S."/>
            <person name="Kim D.S."/>
            <person name="Ko S.H."/>
            <person name="Shin Y.K."/>
            <person name="Lee J.S."/>
        </authorList>
    </citation>
    <scope>NUCLEOTIDE SEQUENCE</scope>
    <source>
        <strain evidence="4">N237</strain>
    </source>
</reference>
<evidence type="ECO:0000313" key="5">
    <source>
        <dbReference type="Proteomes" id="UP001056336"/>
    </source>
</evidence>
<dbReference type="PROSITE" id="PS51176">
    <property type="entry name" value="PDH_ADH"/>
    <property type="match status" value="1"/>
</dbReference>
<dbReference type="InterPro" id="IPR003099">
    <property type="entry name" value="Prephen_DH"/>
</dbReference>
<dbReference type="PANTHER" id="PTHR21363">
    <property type="entry name" value="PREPHENATE DEHYDROGENASE"/>
    <property type="match status" value="1"/>
</dbReference>
<dbReference type="Proteomes" id="UP001056336">
    <property type="component" value="Chromosome"/>
</dbReference>
<evidence type="ECO:0000256" key="2">
    <source>
        <dbReference type="ARBA" id="ARBA00023002"/>
    </source>
</evidence>
<keyword evidence="2" id="KW-0560">Oxidoreductase</keyword>
<dbReference type="EMBL" id="CP097332">
    <property type="protein sequence ID" value="UQX88263.1"/>
    <property type="molecule type" value="Genomic_DNA"/>
</dbReference>
<organism evidence="4 5">
    <name type="scientific">Jatrophihabitans telluris</name>
    <dbReference type="NCBI Taxonomy" id="2038343"/>
    <lineage>
        <taxon>Bacteria</taxon>
        <taxon>Bacillati</taxon>
        <taxon>Actinomycetota</taxon>
        <taxon>Actinomycetes</taxon>
        <taxon>Jatrophihabitantales</taxon>
        <taxon>Jatrophihabitantaceae</taxon>
        <taxon>Jatrophihabitans</taxon>
    </lineage>
</organism>
<proteinExistence type="inferred from homology"/>
<dbReference type="SUPFAM" id="SSF48179">
    <property type="entry name" value="6-phosphogluconate dehydrogenase C-terminal domain-like"/>
    <property type="match status" value="1"/>
</dbReference>
<dbReference type="InterPro" id="IPR050812">
    <property type="entry name" value="Preph/Arog_dehydrog"/>
</dbReference>
<dbReference type="PANTHER" id="PTHR21363:SF0">
    <property type="entry name" value="PREPHENATE DEHYDROGENASE [NADP(+)]"/>
    <property type="match status" value="1"/>
</dbReference>
<name>A0ABY4QX74_9ACTN</name>
<feature type="domain" description="Prephenate/arogenate dehydrogenase" evidence="3">
    <location>
        <begin position="6"/>
        <end position="286"/>
    </location>
</feature>
<evidence type="ECO:0000313" key="4">
    <source>
        <dbReference type="EMBL" id="UQX88263.1"/>
    </source>
</evidence>
<keyword evidence="5" id="KW-1185">Reference proteome</keyword>
<dbReference type="Gene3D" id="3.40.50.720">
    <property type="entry name" value="NAD(P)-binding Rossmann-like Domain"/>
    <property type="match status" value="1"/>
</dbReference>
<evidence type="ECO:0000259" key="3">
    <source>
        <dbReference type="PROSITE" id="PS51176"/>
    </source>
</evidence>
<sequence>MPATLTRIAVLGLGLIGGSVLRALDSGGYPVVGYDPDPGESGAARGAGFDLAPSAAAAVTGADLVILAMPLPQLPAALAEIRPALAADAIVTDVGTLKAPVLGQVRSQLPGVKFVGGHPLAGTEQSGFLASDPMLFRDAPWSLTLEDDTDLDAWLTLATLLCDLGAKPVPTTAAEQDTAIARVIGLPHVLAEALALTGLHGGELGLSLAAGSYMSGSRVARTRPELVATWCDGNEALVSALDDAISWLSSSRDSLAAGGSILPLARAGHHARMDWENRAFLPVDLPADVSALREHGRSGGWITAVIDLSGTGVDAATGAAADKAANKAANNADDSPYSHDNALPQTDAGIRLLGMRPVSTIVREAHQHARSDRATSGHS</sequence>
<dbReference type="Pfam" id="PF02153">
    <property type="entry name" value="PDH_N"/>
    <property type="match status" value="1"/>
</dbReference>
<dbReference type="InterPro" id="IPR008927">
    <property type="entry name" value="6-PGluconate_DH-like_C_sf"/>
</dbReference>
<comment type="similarity">
    <text evidence="1">Belongs to the prephenate/arogenate dehydrogenase family.</text>
</comment>
<dbReference type="RefSeq" id="WP_249771589.1">
    <property type="nucleotide sequence ID" value="NZ_CP097332.1"/>
</dbReference>
<protein>
    <submittedName>
        <fullName evidence="4">Prephenate dehydrogenase/arogenate dehydrogenase family protein</fullName>
    </submittedName>
</protein>
<accession>A0ABY4QX74</accession>
<gene>
    <name evidence="4" type="ORF">M6D93_18545</name>
</gene>
<evidence type="ECO:0000256" key="1">
    <source>
        <dbReference type="ARBA" id="ARBA00007964"/>
    </source>
</evidence>
<dbReference type="Gene3D" id="1.10.3660.10">
    <property type="entry name" value="6-phosphogluconate dehydrogenase C-terminal like domain"/>
    <property type="match status" value="1"/>
</dbReference>
<dbReference type="SUPFAM" id="SSF51735">
    <property type="entry name" value="NAD(P)-binding Rossmann-fold domains"/>
    <property type="match status" value="1"/>
</dbReference>
<dbReference type="InterPro" id="IPR046826">
    <property type="entry name" value="PDH_N"/>
</dbReference>
<dbReference type="InterPro" id="IPR036291">
    <property type="entry name" value="NAD(P)-bd_dom_sf"/>
</dbReference>